<evidence type="ECO:0000256" key="4">
    <source>
        <dbReference type="ARBA" id="ARBA00022801"/>
    </source>
</evidence>
<name>A0A7X0IZQ4_9SPHI</name>
<dbReference type="InterPro" id="IPR022337">
    <property type="entry name" value="Inositol_monophosphatase_SuhB"/>
</dbReference>
<proteinExistence type="inferred from homology"/>
<sequence>MNYELLSSQVIAIARLAGNFIRKESMNFDSETIEFKGLNDMVSYVDKTAEEILVDNLAQLIPGAGFTTEEDTIDTKGNTYNWIIDPLDGTTNFIHGIPTYSISIALYEEDKPVLGIVYELNRGEMFHTFKDAPAYLNYKPIHVSRRNNLADSLLATGFPYYQFDKQAQYMQLLAELMQKTHGLRRIGSAAVDLAYVACGRFDAFFEYNLNSYDVAGGAYLVQQAGGRVMNFSGGDEFIERREILATNGLIDFSMLEAIGRHFNSL</sequence>
<dbReference type="GO" id="GO:0046872">
    <property type="term" value="F:metal ion binding"/>
    <property type="evidence" value="ECO:0007669"/>
    <property type="project" value="UniProtKB-KW"/>
</dbReference>
<dbReference type="InterPro" id="IPR020583">
    <property type="entry name" value="Inositol_monoP_metal-BS"/>
</dbReference>
<dbReference type="PRINTS" id="PR01959">
    <property type="entry name" value="SBIMPHPHTASE"/>
</dbReference>
<dbReference type="Gene3D" id="3.30.540.10">
    <property type="entry name" value="Fructose-1,6-Bisphosphatase, subunit A, domain 1"/>
    <property type="match status" value="1"/>
</dbReference>
<accession>A0A7X0IZQ4</accession>
<feature type="binding site" evidence="6">
    <location>
        <position position="213"/>
    </location>
    <ligand>
        <name>Mg(2+)</name>
        <dbReference type="ChEBI" id="CHEBI:18420"/>
        <label>1</label>
        <note>catalytic</note>
    </ligand>
</feature>
<evidence type="ECO:0000256" key="5">
    <source>
        <dbReference type="ARBA" id="ARBA00022842"/>
    </source>
</evidence>
<dbReference type="GO" id="GO:0007165">
    <property type="term" value="P:signal transduction"/>
    <property type="evidence" value="ECO:0007669"/>
    <property type="project" value="TreeGrafter"/>
</dbReference>
<evidence type="ECO:0000256" key="6">
    <source>
        <dbReference type="PIRSR" id="PIRSR600760-2"/>
    </source>
</evidence>
<dbReference type="EC" id="3.1.3.25" evidence="7"/>
<dbReference type="PROSITE" id="PS00629">
    <property type="entry name" value="IMP_1"/>
    <property type="match status" value="1"/>
</dbReference>
<keyword evidence="5 6" id="KW-0460">Magnesium</keyword>
<dbReference type="RefSeq" id="WP_184622216.1">
    <property type="nucleotide sequence ID" value="NZ_JACHCC010000001.1"/>
</dbReference>
<dbReference type="CDD" id="cd01639">
    <property type="entry name" value="IMPase"/>
    <property type="match status" value="1"/>
</dbReference>
<feature type="binding site" evidence="6">
    <location>
        <position position="69"/>
    </location>
    <ligand>
        <name>Mg(2+)</name>
        <dbReference type="ChEBI" id="CHEBI:18420"/>
        <label>1</label>
        <note>catalytic</note>
    </ligand>
</feature>
<dbReference type="InterPro" id="IPR000760">
    <property type="entry name" value="Inositol_monophosphatase-like"/>
</dbReference>
<dbReference type="Pfam" id="PF00459">
    <property type="entry name" value="Inositol_P"/>
    <property type="match status" value="1"/>
</dbReference>
<feature type="binding site" evidence="6">
    <location>
        <position position="87"/>
    </location>
    <ligand>
        <name>Mg(2+)</name>
        <dbReference type="ChEBI" id="CHEBI:18420"/>
        <label>1</label>
        <note>catalytic</note>
    </ligand>
</feature>
<dbReference type="PANTHER" id="PTHR20854:SF4">
    <property type="entry name" value="INOSITOL-1-MONOPHOSPHATASE-RELATED"/>
    <property type="match status" value="1"/>
</dbReference>
<dbReference type="PANTHER" id="PTHR20854">
    <property type="entry name" value="INOSITOL MONOPHOSPHATASE"/>
    <property type="match status" value="1"/>
</dbReference>
<comment type="similarity">
    <text evidence="7">Belongs to the inositol monophosphatase superfamily.</text>
</comment>
<dbReference type="GO" id="GO:0006020">
    <property type="term" value="P:inositol metabolic process"/>
    <property type="evidence" value="ECO:0007669"/>
    <property type="project" value="TreeGrafter"/>
</dbReference>
<dbReference type="PRINTS" id="PR00377">
    <property type="entry name" value="IMPHPHTASES"/>
</dbReference>
<gene>
    <name evidence="8" type="ORF">HDF25_000394</name>
</gene>
<feature type="binding site" evidence="6">
    <location>
        <position position="85"/>
    </location>
    <ligand>
        <name>Mg(2+)</name>
        <dbReference type="ChEBI" id="CHEBI:18420"/>
        <label>1</label>
        <note>catalytic</note>
    </ligand>
</feature>
<comment type="cofactor">
    <cofactor evidence="2 6 7">
        <name>Mg(2+)</name>
        <dbReference type="ChEBI" id="CHEBI:18420"/>
    </cofactor>
</comment>
<dbReference type="EMBL" id="JACHCC010000001">
    <property type="protein sequence ID" value="MBB6498270.1"/>
    <property type="molecule type" value="Genomic_DNA"/>
</dbReference>
<evidence type="ECO:0000313" key="9">
    <source>
        <dbReference type="Proteomes" id="UP000521017"/>
    </source>
</evidence>
<dbReference type="Gene3D" id="3.40.190.80">
    <property type="match status" value="1"/>
</dbReference>
<evidence type="ECO:0000256" key="7">
    <source>
        <dbReference type="RuleBase" id="RU364068"/>
    </source>
</evidence>
<dbReference type="InterPro" id="IPR033942">
    <property type="entry name" value="IMPase"/>
</dbReference>
<protein>
    <recommendedName>
        <fullName evidence="7">Inositol-1-monophosphatase</fullName>
        <ecNumber evidence="7">3.1.3.25</ecNumber>
    </recommendedName>
</protein>
<comment type="catalytic activity">
    <reaction evidence="1 7">
        <text>a myo-inositol phosphate + H2O = myo-inositol + phosphate</text>
        <dbReference type="Rhea" id="RHEA:24056"/>
        <dbReference type="ChEBI" id="CHEBI:15377"/>
        <dbReference type="ChEBI" id="CHEBI:17268"/>
        <dbReference type="ChEBI" id="CHEBI:43474"/>
        <dbReference type="ChEBI" id="CHEBI:84139"/>
        <dbReference type="EC" id="3.1.3.25"/>
    </reaction>
</comment>
<dbReference type="SUPFAM" id="SSF56655">
    <property type="entry name" value="Carbohydrate phosphatase"/>
    <property type="match status" value="1"/>
</dbReference>
<keyword evidence="4 7" id="KW-0378">Hydrolase</keyword>
<dbReference type="FunFam" id="3.30.540.10:FF:000003">
    <property type="entry name" value="Inositol-1-monophosphatase"/>
    <property type="match status" value="1"/>
</dbReference>
<evidence type="ECO:0000256" key="1">
    <source>
        <dbReference type="ARBA" id="ARBA00001033"/>
    </source>
</evidence>
<dbReference type="Proteomes" id="UP000521017">
    <property type="component" value="Unassembled WGS sequence"/>
</dbReference>
<feature type="binding site" evidence="6">
    <location>
        <position position="88"/>
    </location>
    <ligand>
        <name>Mg(2+)</name>
        <dbReference type="ChEBI" id="CHEBI:18420"/>
        <label>1</label>
        <note>catalytic</note>
    </ligand>
</feature>
<keyword evidence="3 6" id="KW-0479">Metal-binding</keyword>
<organism evidence="8 9">
    <name type="scientific">Pedobacter cryoconitis</name>
    <dbReference type="NCBI Taxonomy" id="188932"/>
    <lineage>
        <taxon>Bacteria</taxon>
        <taxon>Pseudomonadati</taxon>
        <taxon>Bacteroidota</taxon>
        <taxon>Sphingobacteriia</taxon>
        <taxon>Sphingobacteriales</taxon>
        <taxon>Sphingobacteriaceae</taxon>
        <taxon>Pedobacter</taxon>
    </lineage>
</organism>
<evidence type="ECO:0000313" key="8">
    <source>
        <dbReference type="EMBL" id="MBB6498270.1"/>
    </source>
</evidence>
<reference evidence="8 9" key="1">
    <citation type="submission" date="2020-08" db="EMBL/GenBank/DDBJ databases">
        <title>Genomic Encyclopedia of Type Strains, Phase IV (KMG-V): Genome sequencing to study the core and pangenomes of soil and plant-associated prokaryotes.</title>
        <authorList>
            <person name="Whitman W."/>
        </authorList>
    </citation>
    <scope>NUCLEOTIDE SEQUENCE [LARGE SCALE GENOMIC DNA]</scope>
    <source>
        <strain evidence="8 9">M2T3</strain>
    </source>
</reference>
<evidence type="ECO:0000256" key="2">
    <source>
        <dbReference type="ARBA" id="ARBA00001946"/>
    </source>
</evidence>
<dbReference type="GO" id="GO:0008934">
    <property type="term" value="F:inositol monophosphate 1-phosphatase activity"/>
    <property type="evidence" value="ECO:0007669"/>
    <property type="project" value="InterPro"/>
</dbReference>
<dbReference type="AlphaFoldDB" id="A0A7X0IZQ4"/>
<comment type="caution">
    <text evidence="8">The sequence shown here is derived from an EMBL/GenBank/DDBJ whole genome shotgun (WGS) entry which is preliminary data.</text>
</comment>
<evidence type="ECO:0000256" key="3">
    <source>
        <dbReference type="ARBA" id="ARBA00022723"/>
    </source>
</evidence>